<evidence type="ECO:0000313" key="2">
    <source>
        <dbReference type="EMBL" id="KAD7477112.1"/>
    </source>
</evidence>
<dbReference type="AlphaFoldDB" id="A0A5N6PXX8"/>
<keyword evidence="3" id="KW-1185">Reference proteome</keyword>
<feature type="region of interest" description="Disordered" evidence="1">
    <location>
        <begin position="1"/>
        <end position="21"/>
    </location>
</feature>
<organism evidence="2 3">
    <name type="scientific">Mikania micrantha</name>
    <name type="common">bitter vine</name>
    <dbReference type="NCBI Taxonomy" id="192012"/>
    <lineage>
        <taxon>Eukaryota</taxon>
        <taxon>Viridiplantae</taxon>
        <taxon>Streptophyta</taxon>
        <taxon>Embryophyta</taxon>
        <taxon>Tracheophyta</taxon>
        <taxon>Spermatophyta</taxon>
        <taxon>Magnoliopsida</taxon>
        <taxon>eudicotyledons</taxon>
        <taxon>Gunneridae</taxon>
        <taxon>Pentapetalae</taxon>
        <taxon>asterids</taxon>
        <taxon>campanulids</taxon>
        <taxon>Asterales</taxon>
        <taxon>Asteraceae</taxon>
        <taxon>Asteroideae</taxon>
        <taxon>Heliantheae alliance</taxon>
        <taxon>Eupatorieae</taxon>
        <taxon>Mikania</taxon>
    </lineage>
</organism>
<dbReference type="Proteomes" id="UP000326396">
    <property type="component" value="Linkage Group LG1"/>
</dbReference>
<protein>
    <submittedName>
        <fullName evidence="2">Uncharacterized protein</fullName>
    </submittedName>
</protein>
<comment type="caution">
    <text evidence="2">The sequence shown here is derived from an EMBL/GenBank/DDBJ whole genome shotgun (WGS) entry which is preliminary data.</text>
</comment>
<evidence type="ECO:0000256" key="1">
    <source>
        <dbReference type="SAM" id="MobiDB-lite"/>
    </source>
</evidence>
<evidence type="ECO:0000313" key="3">
    <source>
        <dbReference type="Proteomes" id="UP000326396"/>
    </source>
</evidence>
<reference evidence="2 3" key="1">
    <citation type="submission" date="2019-05" db="EMBL/GenBank/DDBJ databases">
        <title>Mikania micrantha, genome provides insights into the molecular mechanism of rapid growth.</title>
        <authorList>
            <person name="Liu B."/>
        </authorList>
    </citation>
    <scope>NUCLEOTIDE SEQUENCE [LARGE SCALE GENOMIC DNA]</scope>
    <source>
        <strain evidence="2">NLD-2019</strain>
        <tissue evidence="2">Leaf</tissue>
    </source>
</reference>
<name>A0A5N6PXX8_9ASTR</name>
<accession>A0A5N6PXX8</accession>
<sequence length="139" mass="15641">MPPRRHNGDDTNSEDANGNANSGMQELANLITGLVNQLTQANQTLNQNRGGANPPVCTFKHFNSCNPLKFTGSETCHIRISMWWDGVWAGRRLDSGVCPLYKHTDLDITCGVNEVKVLPKEVENRYKLRLQDLHTRLPR</sequence>
<proteinExistence type="predicted"/>
<gene>
    <name evidence="2" type="ORF">E3N88_00248</name>
</gene>
<dbReference type="EMBL" id="SZYD01000001">
    <property type="protein sequence ID" value="KAD7477112.1"/>
    <property type="molecule type" value="Genomic_DNA"/>
</dbReference>